<evidence type="ECO:0000259" key="2">
    <source>
        <dbReference type="Pfam" id="PF07331"/>
    </source>
</evidence>
<dbReference type="AlphaFoldDB" id="A0A1I5GXM9"/>
<keyword evidence="1" id="KW-0812">Transmembrane</keyword>
<proteinExistence type="predicted"/>
<keyword evidence="1" id="KW-1133">Transmembrane helix</keyword>
<dbReference type="InterPro" id="IPR009936">
    <property type="entry name" value="DUF1468"/>
</dbReference>
<sequence>MNNRTLQVHLGIGACLVGLFLILYGIPNWVSSPSNVPKIILSPLFWPYTIAGLTGLVGLGLIVFGRGADDDDIPVNDPIEDPGTGVVRLAAMAVLMMVTFWAMPRIGMVWASMGAFAALAFLVRTRHPKIALTCAVLVPLVLYAFFAHVASVAIPQGNYVRLP</sequence>
<dbReference type="OrthoDB" id="7064868at2"/>
<feature type="transmembrane region" description="Helical" evidence="1">
    <location>
        <begin position="130"/>
        <end position="154"/>
    </location>
</feature>
<dbReference type="Pfam" id="PF07331">
    <property type="entry name" value="TctB"/>
    <property type="match status" value="1"/>
</dbReference>
<reference evidence="4" key="1">
    <citation type="submission" date="2016-10" db="EMBL/GenBank/DDBJ databases">
        <authorList>
            <person name="Varghese N."/>
            <person name="Submissions S."/>
        </authorList>
    </citation>
    <scope>NUCLEOTIDE SEQUENCE [LARGE SCALE GENOMIC DNA]</scope>
    <source>
        <strain evidence="4">DSM 28463</strain>
    </source>
</reference>
<feature type="domain" description="DUF1468" evidence="2">
    <location>
        <begin position="14"/>
        <end position="155"/>
    </location>
</feature>
<dbReference type="EMBL" id="FOVP01000043">
    <property type="protein sequence ID" value="SFO40814.1"/>
    <property type="molecule type" value="Genomic_DNA"/>
</dbReference>
<feature type="transmembrane region" description="Helical" evidence="1">
    <location>
        <begin position="85"/>
        <end position="102"/>
    </location>
</feature>
<protein>
    <submittedName>
        <fullName evidence="3">Tripartite tricarboxylate transporter TctB family protein</fullName>
    </submittedName>
</protein>
<accession>A0A1I5GXM9</accession>
<dbReference type="Proteomes" id="UP000198599">
    <property type="component" value="Unassembled WGS sequence"/>
</dbReference>
<dbReference type="STRING" id="1005928.SAMN04487859_14313"/>
<feature type="transmembrane region" description="Helical" evidence="1">
    <location>
        <begin position="7"/>
        <end position="26"/>
    </location>
</feature>
<feature type="transmembrane region" description="Helical" evidence="1">
    <location>
        <begin position="46"/>
        <end position="64"/>
    </location>
</feature>
<name>A0A1I5GXM9_9RHOB</name>
<keyword evidence="4" id="KW-1185">Reference proteome</keyword>
<evidence type="ECO:0000313" key="4">
    <source>
        <dbReference type="Proteomes" id="UP000198599"/>
    </source>
</evidence>
<evidence type="ECO:0000256" key="1">
    <source>
        <dbReference type="SAM" id="Phobius"/>
    </source>
</evidence>
<dbReference type="PROSITE" id="PS51257">
    <property type="entry name" value="PROKAR_LIPOPROTEIN"/>
    <property type="match status" value="1"/>
</dbReference>
<gene>
    <name evidence="3" type="ORF">SAMN04487859_14313</name>
</gene>
<organism evidence="3 4">
    <name type="scientific">Roseovarius lutimaris</name>
    <dbReference type="NCBI Taxonomy" id="1005928"/>
    <lineage>
        <taxon>Bacteria</taxon>
        <taxon>Pseudomonadati</taxon>
        <taxon>Pseudomonadota</taxon>
        <taxon>Alphaproteobacteria</taxon>
        <taxon>Rhodobacterales</taxon>
        <taxon>Roseobacteraceae</taxon>
        <taxon>Roseovarius</taxon>
    </lineage>
</organism>
<evidence type="ECO:0000313" key="3">
    <source>
        <dbReference type="EMBL" id="SFO40814.1"/>
    </source>
</evidence>
<keyword evidence="1" id="KW-0472">Membrane</keyword>
<feature type="transmembrane region" description="Helical" evidence="1">
    <location>
        <begin position="108"/>
        <end position="123"/>
    </location>
</feature>
<dbReference type="RefSeq" id="WP_092842385.1">
    <property type="nucleotide sequence ID" value="NZ_FOVP01000043.1"/>
</dbReference>